<feature type="transmembrane region" description="Helical" evidence="6">
    <location>
        <begin position="20"/>
        <end position="41"/>
    </location>
</feature>
<comment type="caution">
    <text evidence="8">The sequence shown here is derived from an EMBL/GenBank/DDBJ whole genome shotgun (WGS) entry which is preliminary data.</text>
</comment>
<protein>
    <submittedName>
        <fullName evidence="8">ABC transporter permease</fullName>
    </submittedName>
</protein>
<dbReference type="RefSeq" id="WP_211974675.1">
    <property type="nucleotide sequence ID" value="NZ_CBFHAM010000117.1"/>
</dbReference>
<evidence type="ECO:0000256" key="6">
    <source>
        <dbReference type="SAM" id="Phobius"/>
    </source>
</evidence>
<dbReference type="InterPro" id="IPR013525">
    <property type="entry name" value="ABC2_TM"/>
</dbReference>
<feature type="transmembrane region" description="Helical" evidence="6">
    <location>
        <begin position="269"/>
        <end position="292"/>
    </location>
</feature>
<feature type="domain" description="ABC-2 type transporter transmembrane" evidence="7">
    <location>
        <begin position="26"/>
        <end position="376"/>
    </location>
</feature>
<feature type="transmembrane region" description="Helical" evidence="6">
    <location>
        <begin position="185"/>
        <end position="210"/>
    </location>
</feature>
<keyword evidence="5 6" id="KW-0472">Membrane</keyword>
<reference evidence="8 9" key="1">
    <citation type="submission" date="2021-04" db="EMBL/GenBank/DDBJ databases">
        <title>Chitinophaga sp. nov., isolated from the rhizosphere soil.</title>
        <authorList>
            <person name="He S."/>
        </authorList>
    </citation>
    <scope>NUCLEOTIDE SEQUENCE [LARGE SCALE GENOMIC DNA]</scope>
    <source>
        <strain evidence="8 9">2R12</strain>
    </source>
</reference>
<keyword evidence="9" id="KW-1185">Reference proteome</keyword>
<evidence type="ECO:0000256" key="2">
    <source>
        <dbReference type="ARBA" id="ARBA00022475"/>
    </source>
</evidence>
<evidence type="ECO:0000313" key="9">
    <source>
        <dbReference type="Proteomes" id="UP000676386"/>
    </source>
</evidence>
<organism evidence="8 9">
    <name type="scientific">Chitinophaga hostae</name>
    <dbReference type="NCBI Taxonomy" id="2831022"/>
    <lineage>
        <taxon>Bacteria</taxon>
        <taxon>Pseudomonadati</taxon>
        <taxon>Bacteroidota</taxon>
        <taxon>Chitinophagia</taxon>
        <taxon>Chitinophagales</taxon>
        <taxon>Chitinophagaceae</taxon>
        <taxon>Chitinophaga</taxon>
    </lineage>
</organism>
<feature type="transmembrane region" description="Helical" evidence="6">
    <location>
        <begin position="304"/>
        <end position="322"/>
    </location>
</feature>
<evidence type="ECO:0000259" key="7">
    <source>
        <dbReference type="Pfam" id="PF12698"/>
    </source>
</evidence>
<dbReference type="Gene3D" id="3.40.1710.10">
    <property type="entry name" value="abc type-2 transporter like domain"/>
    <property type="match status" value="1"/>
</dbReference>
<evidence type="ECO:0000256" key="4">
    <source>
        <dbReference type="ARBA" id="ARBA00022989"/>
    </source>
</evidence>
<evidence type="ECO:0000313" key="8">
    <source>
        <dbReference type="EMBL" id="MBS0029580.1"/>
    </source>
</evidence>
<dbReference type="Proteomes" id="UP000676386">
    <property type="component" value="Unassembled WGS sequence"/>
</dbReference>
<dbReference type="EMBL" id="JAGTXB010000010">
    <property type="protein sequence ID" value="MBS0029580.1"/>
    <property type="molecule type" value="Genomic_DNA"/>
</dbReference>
<dbReference type="InterPro" id="IPR051449">
    <property type="entry name" value="ABC-2_transporter_component"/>
</dbReference>
<accession>A0ABS5J345</accession>
<feature type="transmembrane region" description="Helical" evidence="6">
    <location>
        <begin position="360"/>
        <end position="378"/>
    </location>
</feature>
<evidence type="ECO:0000256" key="1">
    <source>
        <dbReference type="ARBA" id="ARBA00004651"/>
    </source>
</evidence>
<comment type="subcellular location">
    <subcellularLocation>
        <location evidence="1">Cell membrane</location>
        <topology evidence="1">Multi-pass membrane protein</topology>
    </subcellularLocation>
</comment>
<dbReference type="Pfam" id="PF12698">
    <property type="entry name" value="ABC2_membrane_3"/>
    <property type="match status" value="1"/>
</dbReference>
<dbReference type="PANTHER" id="PTHR30294">
    <property type="entry name" value="MEMBRANE COMPONENT OF ABC TRANSPORTER YHHJ-RELATED"/>
    <property type="match status" value="1"/>
</dbReference>
<keyword evidence="3 6" id="KW-0812">Transmembrane</keyword>
<proteinExistence type="predicted"/>
<feature type="transmembrane region" description="Helical" evidence="6">
    <location>
        <begin position="246"/>
        <end position="262"/>
    </location>
</feature>
<name>A0ABS5J345_9BACT</name>
<evidence type="ECO:0000256" key="5">
    <source>
        <dbReference type="ARBA" id="ARBA00023136"/>
    </source>
</evidence>
<sequence>MMLRSIINITIREWKRILTLPEHCIVLLLLPPLVCFLYGYIYHKQFARELPVAIWDESNSPLSRKFTFMLEQTESIHITQQIHNEATIEQLMQRGVIQGAIHFPARMDDHIKSRQPIYVTLYTNTAAVVTGKLIYKDAAKVLITAGSGVILQKLMKTGMPQGKAMALVQPIRLTSYLLYNPQFSYLQYLVPGLIAVALQMMVIMVTVLALNLEAQRGTLPELTVMANGSASSVLLGKGLAHLSVGWLHYILVTAIVYPVFAGGRMGGSWALFTLFTLLIMGCISIGFMVSAIVSDVMVACDLGLFYTSPAFVFSGFTFPRWAMPWYDQYYAWLMPFTPFLDGFFKVYFMELPLHYVYKETGQLLIYIVITFPLALFFLQRRMNKLKLQHA</sequence>
<keyword evidence="4 6" id="KW-1133">Transmembrane helix</keyword>
<dbReference type="PANTHER" id="PTHR30294:SF46">
    <property type="entry name" value="ABC TRANSPORTER PERMEASE"/>
    <property type="match status" value="1"/>
</dbReference>
<gene>
    <name evidence="8" type="ORF">KE626_19805</name>
</gene>
<keyword evidence="2" id="KW-1003">Cell membrane</keyword>
<evidence type="ECO:0000256" key="3">
    <source>
        <dbReference type="ARBA" id="ARBA00022692"/>
    </source>
</evidence>